<keyword evidence="3 4" id="KW-0560">Oxidoreductase</keyword>
<dbReference type="GO" id="GO:0016117">
    <property type="term" value="P:carotenoid biosynthetic process"/>
    <property type="evidence" value="ECO:0007669"/>
    <property type="project" value="UniProtKB-KW"/>
</dbReference>
<proteinExistence type="inferred from homology"/>
<evidence type="ECO:0000256" key="5">
    <source>
        <dbReference type="PIRSR" id="PIRSR036492-1"/>
    </source>
</evidence>
<keyword evidence="2" id="KW-0125">Carotenoid biosynthesis</keyword>
<dbReference type="Pfam" id="PF00171">
    <property type="entry name" value="Aldedh"/>
    <property type="match status" value="1"/>
</dbReference>
<reference evidence="7" key="1">
    <citation type="journal article" date="2021" name="Nat. Commun.">
        <title>Genetic determinants of endophytism in the Arabidopsis root mycobiome.</title>
        <authorList>
            <person name="Mesny F."/>
            <person name="Miyauchi S."/>
            <person name="Thiergart T."/>
            <person name="Pickel B."/>
            <person name="Atanasova L."/>
            <person name="Karlsson M."/>
            <person name="Huettel B."/>
            <person name="Barry K.W."/>
            <person name="Haridas S."/>
            <person name="Chen C."/>
            <person name="Bauer D."/>
            <person name="Andreopoulos W."/>
            <person name="Pangilinan J."/>
            <person name="LaButti K."/>
            <person name="Riley R."/>
            <person name="Lipzen A."/>
            <person name="Clum A."/>
            <person name="Drula E."/>
            <person name="Henrissat B."/>
            <person name="Kohler A."/>
            <person name="Grigoriev I.V."/>
            <person name="Martin F.M."/>
            <person name="Hacquard S."/>
        </authorList>
    </citation>
    <scope>NUCLEOTIDE SEQUENCE</scope>
    <source>
        <strain evidence="7">MPI-CAGE-AT-0021</strain>
    </source>
</reference>
<evidence type="ECO:0000256" key="1">
    <source>
        <dbReference type="ARBA" id="ARBA00009986"/>
    </source>
</evidence>
<dbReference type="InterPro" id="IPR015590">
    <property type="entry name" value="Aldehyde_DH_dom"/>
</dbReference>
<dbReference type="InterPro" id="IPR016163">
    <property type="entry name" value="Ald_DH_C"/>
</dbReference>
<evidence type="ECO:0000259" key="6">
    <source>
        <dbReference type="Pfam" id="PF00171"/>
    </source>
</evidence>
<feature type="active site" evidence="5">
    <location>
        <position position="217"/>
    </location>
</feature>
<dbReference type="SUPFAM" id="SSF53720">
    <property type="entry name" value="ALDH-like"/>
    <property type="match status" value="1"/>
</dbReference>
<dbReference type="AlphaFoldDB" id="A0A9P9ESE5"/>
<evidence type="ECO:0000256" key="2">
    <source>
        <dbReference type="ARBA" id="ARBA00022746"/>
    </source>
</evidence>
<dbReference type="GO" id="GO:0005737">
    <property type="term" value="C:cytoplasm"/>
    <property type="evidence" value="ECO:0007669"/>
    <property type="project" value="TreeGrafter"/>
</dbReference>
<dbReference type="Gene3D" id="3.40.605.10">
    <property type="entry name" value="Aldehyde Dehydrogenase, Chain A, domain 1"/>
    <property type="match status" value="1"/>
</dbReference>
<dbReference type="CDD" id="cd07135">
    <property type="entry name" value="ALDH_F14-YMR110C"/>
    <property type="match status" value="1"/>
</dbReference>
<organism evidence="7 8">
    <name type="scientific">Dactylonectria estremocensis</name>
    <dbReference type="NCBI Taxonomy" id="1079267"/>
    <lineage>
        <taxon>Eukaryota</taxon>
        <taxon>Fungi</taxon>
        <taxon>Dikarya</taxon>
        <taxon>Ascomycota</taxon>
        <taxon>Pezizomycotina</taxon>
        <taxon>Sordariomycetes</taxon>
        <taxon>Hypocreomycetidae</taxon>
        <taxon>Hypocreales</taxon>
        <taxon>Nectriaceae</taxon>
        <taxon>Dactylonectria</taxon>
    </lineage>
</organism>
<dbReference type="GO" id="GO:0004029">
    <property type="term" value="F:aldehyde dehydrogenase (NAD+) activity"/>
    <property type="evidence" value="ECO:0007669"/>
    <property type="project" value="TreeGrafter"/>
</dbReference>
<feature type="domain" description="Aldehyde dehydrogenase" evidence="6">
    <location>
        <begin position="6"/>
        <end position="435"/>
    </location>
</feature>
<dbReference type="PANTHER" id="PTHR43570:SF16">
    <property type="entry name" value="ALDEHYDE DEHYDROGENASE TYPE III, ISOFORM Q"/>
    <property type="match status" value="1"/>
</dbReference>
<dbReference type="InterPro" id="IPR012394">
    <property type="entry name" value="Aldehyde_DH_NAD(P)"/>
</dbReference>
<comment type="similarity">
    <text evidence="1 4">Belongs to the aldehyde dehydrogenase family.</text>
</comment>
<accession>A0A9P9ESE5</accession>
<dbReference type="PIRSF" id="PIRSF036492">
    <property type="entry name" value="ALDH"/>
    <property type="match status" value="1"/>
</dbReference>
<gene>
    <name evidence="7" type="ORF">B0J13DRAFT_596031</name>
</gene>
<protein>
    <recommendedName>
        <fullName evidence="4">Aldehyde dehydrogenase</fullName>
    </recommendedName>
</protein>
<keyword evidence="8" id="KW-1185">Reference proteome</keyword>
<evidence type="ECO:0000313" key="7">
    <source>
        <dbReference type="EMBL" id="KAH7142605.1"/>
    </source>
</evidence>
<comment type="caution">
    <text evidence="7">The sequence shown here is derived from an EMBL/GenBank/DDBJ whole genome shotgun (WGS) entry which is preliminary data.</text>
</comment>
<dbReference type="PANTHER" id="PTHR43570">
    <property type="entry name" value="ALDEHYDE DEHYDROGENASE"/>
    <property type="match status" value="1"/>
</dbReference>
<sequence length="498" mass="54620">MMGYTTTVEFDQAYEAVRATFASGATKDIAWRRMQLKRTWWMIEDNKDRICAALYTDLHKHRQEALLSDCSTIQADILHALEKLEEWTKDERPAKSNVINRLGNATVRKEALGVSLIIGAWNFPFVLLLQPMISAIAAGCSMVLKPSELAPASQDLLMELIPKYLDQKAIRCVTAGPEEMSSILDHRFDHIFYTGSSKTAKIISAAAAKHLTPVTLELGGQNPAIITKSADIDLTSKHIAATKFTNAGQICLNANHILVDPSVREALVQRLGEYFDTFKGAKDAKPDHYTHIVNDRHFDRLEKLLKSTSGKIVYGGEHDRETRYFAPTIVVGVKAGDSLLSEEIFGPILPIVDADIGAAIDFTNKLEHALAIYAFTSEPAEKTRILNQTQSGGVTFNDCALHAAALDAPFGGVGNSGHGYAHGHFGFLTFTHLRTHIDALPKFMENLMDARYPPYNDDKIAQLVPPTKPSFDRDGNDAKSHGVLAGLASGILGLVKGK</sequence>
<evidence type="ECO:0000256" key="4">
    <source>
        <dbReference type="PIRNR" id="PIRNR036492"/>
    </source>
</evidence>
<dbReference type="Proteomes" id="UP000717696">
    <property type="component" value="Unassembled WGS sequence"/>
</dbReference>
<dbReference type="PROSITE" id="PS00070">
    <property type="entry name" value="ALDEHYDE_DEHYDR_CYS"/>
    <property type="match status" value="1"/>
</dbReference>
<dbReference type="Gene3D" id="3.40.309.10">
    <property type="entry name" value="Aldehyde Dehydrogenase, Chain A, domain 2"/>
    <property type="match status" value="1"/>
</dbReference>
<dbReference type="InterPro" id="IPR016162">
    <property type="entry name" value="Ald_DH_N"/>
</dbReference>
<dbReference type="InterPro" id="IPR016161">
    <property type="entry name" value="Ald_DH/histidinol_DH"/>
</dbReference>
<dbReference type="GO" id="GO:0006081">
    <property type="term" value="P:aldehyde metabolic process"/>
    <property type="evidence" value="ECO:0007669"/>
    <property type="project" value="InterPro"/>
</dbReference>
<dbReference type="FunFam" id="3.40.605.10:FF:000004">
    <property type="entry name" value="Aldehyde dehydrogenase"/>
    <property type="match status" value="1"/>
</dbReference>
<dbReference type="InterPro" id="IPR016160">
    <property type="entry name" value="Ald_DH_CS_CYS"/>
</dbReference>
<dbReference type="OrthoDB" id="440325at2759"/>
<dbReference type="EMBL" id="JAGMUU010000011">
    <property type="protein sequence ID" value="KAH7142605.1"/>
    <property type="molecule type" value="Genomic_DNA"/>
</dbReference>
<evidence type="ECO:0000256" key="3">
    <source>
        <dbReference type="ARBA" id="ARBA00023002"/>
    </source>
</evidence>
<evidence type="ECO:0000313" key="8">
    <source>
        <dbReference type="Proteomes" id="UP000717696"/>
    </source>
</evidence>
<feature type="active site" evidence="5">
    <location>
        <position position="251"/>
    </location>
</feature>
<name>A0A9P9ESE5_9HYPO</name>